<dbReference type="PROSITE" id="PS51406">
    <property type="entry name" value="FIBRINOGEN_C_2"/>
    <property type="match status" value="1"/>
</dbReference>
<sequence length="165" mass="18624">LYQQSCEEYKHQGKSSGSFWIDPDGSGSISPFRIHCDMTEAMVWTTIRNNLSPQMSVSAVDKDGKTALQITYNVTEEQILSVTNRAERCEQYVAYTCRMSRLLNSPDGSPFTWWVGRDSKRHFYWGGSGPGIQKCACGIENNCTDPKHYCNCDADLRTWRSSGQG</sequence>
<dbReference type="NCBIfam" id="NF040941">
    <property type="entry name" value="GGGWT_bact"/>
    <property type="match status" value="1"/>
</dbReference>
<keyword evidence="3" id="KW-1185">Reference proteome</keyword>
<dbReference type="SUPFAM" id="SSF56496">
    <property type="entry name" value="Fibrinogen C-terminal domain-like"/>
    <property type="match status" value="1"/>
</dbReference>
<evidence type="ECO:0000313" key="2">
    <source>
        <dbReference type="EMBL" id="MED6271884.1"/>
    </source>
</evidence>
<name>A0ABU7DDF0_9TELE</name>
<proteinExistence type="predicted"/>
<accession>A0ABU7DDF0</accession>
<evidence type="ECO:0000313" key="3">
    <source>
        <dbReference type="Proteomes" id="UP001352852"/>
    </source>
</evidence>
<feature type="non-terminal residue" evidence="2">
    <location>
        <position position="1"/>
    </location>
</feature>
<evidence type="ECO:0000259" key="1">
    <source>
        <dbReference type="PROSITE" id="PS51406"/>
    </source>
</evidence>
<dbReference type="Proteomes" id="UP001352852">
    <property type="component" value="Unassembled WGS sequence"/>
</dbReference>
<dbReference type="Gene3D" id="2.60.120.1000">
    <property type="match status" value="1"/>
</dbReference>
<dbReference type="EMBL" id="JAHUTJ010019169">
    <property type="protein sequence ID" value="MED6271884.1"/>
    <property type="molecule type" value="Genomic_DNA"/>
</dbReference>
<reference evidence="2 3" key="1">
    <citation type="submission" date="2021-06" db="EMBL/GenBank/DDBJ databases">
        <authorList>
            <person name="Palmer J.M."/>
        </authorList>
    </citation>
    <scope>NUCLEOTIDE SEQUENCE [LARGE SCALE GENOMIC DNA]</scope>
    <source>
        <strain evidence="2 3">CL_MEX2019</strain>
        <tissue evidence="2">Muscle</tissue>
    </source>
</reference>
<feature type="domain" description="Fibrinogen C-terminal" evidence="1">
    <location>
        <begin position="1"/>
        <end position="49"/>
    </location>
</feature>
<dbReference type="InterPro" id="IPR036056">
    <property type="entry name" value="Fibrinogen-like_C"/>
</dbReference>
<dbReference type="InterPro" id="IPR002181">
    <property type="entry name" value="Fibrinogen_a/b/g_C_dom"/>
</dbReference>
<protein>
    <recommendedName>
        <fullName evidence="1">Fibrinogen C-terminal domain-containing protein</fullName>
    </recommendedName>
</protein>
<gene>
    <name evidence="2" type="ORF">CHARACLAT_024776</name>
</gene>
<organism evidence="2 3">
    <name type="scientific">Characodon lateralis</name>
    <dbReference type="NCBI Taxonomy" id="208331"/>
    <lineage>
        <taxon>Eukaryota</taxon>
        <taxon>Metazoa</taxon>
        <taxon>Chordata</taxon>
        <taxon>Craniata</taxon>
        <taxon>Vertebrata</taxon>
        <taxon>Euteleostomi</taxon>
        <taxon>Actinopterygii</taxon>
        <taxon>Neopterygii</taxon>
        <taxon>Teleostei</taxon>
        <taxon>Neoteleostei</taxon>
        <taxon>Acanthomorphata</taxon>
        <taxon>Ovalentaria</taxon>
        <taxon>Atherinomorphae</taxon>
        <taxon>Cyprinodontiformes</taxon>
        <taxon>Goodeidae</taxon>
        <taxon>Characodon</taxon>
    </lineage>
</organism>
<comment type="caution">
    <text evidence="2">The sequence shown here is derived from an EMBL/GenBank/DDBJ whole genome shotgun (WGS) entry which is preliminary data.</text>
</comment>